<keyword evidence="1" id="KW-0812">Transmembrane</keyword>
<sequence>MTATEHVDGAGRSTDGDAVRRLRSSALRARLQRGALALGGGGLLLATLALWLAPGASWESDLLLFKAALSLTLCLAAAGLLAGCGQNAPVRMEIDTGRRELRQVRLRGNGMAEILWRCRYADLAPVEPTGNALLLRDRAGTVRAEVVFDDPGILSDLLSDLREARQRG</sequence>
<evidence type="ECO:0000313" key="2">
    <source>
        <dbReference type="EMBL" id="MFD2739894.1"/>
    </source>
</evidence>
<comment type="caution">
    <text evidence="2">The sequence shown here is derived from an EMBL/GenBank/DDBJ whole genome shotgun (WGS) entry which is preliminary data.</text>
</comment>
<evidence type="ECO:0008006" key="4">
    <source>
        <dbReference type="Google" id="ProtNLM"/>
    </source>
</evidence>
<organism evidence="2 3">
    <name type="scientific">Sulfitobacter aestuarii</name>
    <dbReference type="NCBI Taxonomy" id="2161676"/>
    <lineage>
        <taxon>Bacteria</taxon>
        <taxon>Pseudomonadati</taxon>
        <taxon>Pseudomonadota</taxon>
        <taxon>Alphaproteobacteria</taxon>
        <taxon>Rhodobacterales</taxon>
        <taxon>Roseobacteraceae</taxon>
        <taxon>Sulfitobacter</taxon>
    </lineage>
</organism>
<proteinExistence type="predicted"/>
<name>A0ABW5U239_9RHOB</name>
<feature type="transmembrane region" description="Helical" evidence="1">
    <location>
        <begin position="63"/>
        <end position="82"/>
    </location>
</feature>
<evidence type="ECO:0000256" key="1">
    <source>
        <dbReference type="SAM" id="Phobius"/>
    </source>
</evidence>
<keyword evidence="3" id="KW-1185">Reference proteome</keyword>
<accession>A0ABW5U239</accession>
<dbReference type="EMBL" id="JBHUMP010000007">
    <property type="protein sequence ID" value="MFD2739894.1"/>
    <property type="molecule type" value="Genomic_DNA"/>
</dbReference>
<gene>
    <name evidence="2" type="ORF">ACFSUD_09965</name>
</gene>
<evidence type="ECO:0000313" key="3">
    <source>
        <dbReference type="Proteomes" id="UP001597474"/>
    </source>
</evidence>
<dbReference type="RefSeq" id="WP_386373940.1">
    <property type="nucleotide sequence ID" value="NZ_JBHUMP010000007.1"/>
</dbReference>
<reference evidence="3" key="1">
    <citation type="journal article" date="2019" name="Int. J. Syst. Evol. Microbiol.">
        <title>The Global Catalogue of Microorganisms (GCM) 10K type strain sequencing project: providing services to taxonomists for standard genome sequencing and annotation.</title>
        <authorList>
            <consortium name="The Broad Institute Genomics Platform"/>
            <consortium name="The Broad Institute Genome Sequencing Center for Infectious Disease"/>
            <person name="Wu L."/>
            <person name="Ma J."/>
        </authorList>
    </citation>
    <scope>NUCLEOTIDE SEQUENCE [LARGE SCALE GENOMIC DNA]</scope>
    <source>
        <strain evidence="3">TISTR 2562</strain>
    </source>
</reference>
<keyword evidence="1" id="KW-0472">Membrane</keyword>
<keyword evidence="1" id="KW-1133">Transmembrane helix</keyword>
<protein>
    <recommendedName>
        <fullName evidence="4">PH domain-containing protein</fullName>
    </recommendedName>
</protein>
<feature type="transmembrane region" description="Helical" evidence="1">
    <location>
        <begin position="31"/>
        <end position="51"/>
    </location>
</feature>
<dbReference type="Proteomes" id="UP001597474">
    <property type="component" value="Unassembled WGS sequence"/>
</dbReference>